<dbReference type="PANTHER" id="PTHR12460:SF0">
    <property type="entry name" value="CID DOMAIN-CONTAINING PROTEIN-RELATED"/>
    <property type="match status" value="1"/>
</dbReference>
<dbReference type="InterPro" id="IPR018247">
    <property type="entry name" value="EF_Hand_1_Ca_BS"/>
</dbReference>
<evidence type="ECO:0008006" key="4">
    <source>
        <dbReference type="Google" id="ProtNLM"/>
    </source>
</evidence>
<keyword evidence="3" id="KW-1185">Reference proteome</keyword>
<feature type="region of interest" description="Disordered" evidence="1">
    <location>
        <begin position="973"/>
        <end position="1085"/>
    </location>
</feature>
<organism evidence="2 3">
    <name type="scientific">Symbiodinium microadriaticum</name>
    <name type="common">Dinoflagellate</name>
    <name type="synonym">Zooxanthella microadriatica</name>
    <dbReference type="NCBI Taxonomy" id="2951"/>
    <lineage>
        <taxon>Eukaryota</taxon>
        <taxon>Sar</taxon>
        <taxon>Alveolata</taxon>
        <taxon>Dinophyceae</taxon>
        <taxon>Suessiales</taxon>
        <taxon>Symbiodiniaceae</taxon>
        <taxon>Symbiodinium</taxon>
    </lineage>
</organism>
<dbReference type="OrthoDB" id="416888at2759"/>
<dbReference type="Proteomes" id="UP000186817">
    <property type="component" value="Unassembled WGS sequence"/>
</dbReference>
<evidence type="ECO:0000313" key="2">
    <source>
        <dbReference type="EMBL" id="OLP92148.1"/>
    </source>
</evidence>
<comment type="caution">
    <text evidence="2">The sequence shown here is derived from an EMBL/GenBank/DDBJ whole genome shotgun (WGS) entry which is preliminary data.</text>
</comment>
<sequence length="1085" mass="117742">MLVTRNSPTFATCPVAGAAIRILHMWAAASYHHGWRPRLAFATEAQELPFSAELALILDASWAQLLSSPWAKALFLGLAQVADGLCQRLDKSASEAACPASASASATCNLKQAARLLEKTEGSASLRALQKAQRLVSGCASDGRLSSMLRMKDAPRLFSALAKLAPSSDADGGGDLETFCSGTVAPAELDGMATRVTVRDEHLAAIGLAASTRRCANLTGKGKMRLLDVLVFMEQLQSTGHVSGFFNMVTENRCEMDFFSHFHNVFCIFHGGSSQQETKISPAFMTSGLLVHPPYGPAAWSCILPSKQKKLEVRLVDPVRWHRPLRMSLHLKPVAQKYNFAVCPQPLYRLESHRDLLEDWLDYHKKMGIEHWTIYDLDGSGAAALSGREDVDFQPNLPSMLNSPRLAEGNWWNPICLEAIALTQCFWRYRGRAAMVFSLHSFDEFLVSARHRHGGFRRWMSAAGPDNLTTVVRLPAVNYGGAGSSEDSPLIRQFRRHTGRLYWHIVGANPDHVLSVNTTNAWAEPPRKQSNFFQPDVLRVNHYIDALGPRDRRKDLFVHEDPKQVLGWAAEELQVARDRRARLRDQQLYSLAGPLLAALRRAGGMEIPEAPNISALLDASFQSLSPALRVAFRLAGAAEEGHVRKVLRDGFISCDLDQDRVLSSAEFLACSEPSGWDAHLQRRDFHYIGLFLHSWASKATAQTLFDGMDVAPSDSGLSTQEWEEGCLRLCAQQEISDGMKLLIDWSQRHQRSPWAWLTFRNWTFDFSLEKTACLHHSVPISRSEAEAIFARLGRSTPGGMRITFQDLEYELQRGHENIEEVCRAREMIVAMNHVLVEKHGSSLEANFEQFGQEGLPPEDIHKVFSAVRPLSVAQWQALLPFLDKRPDGSILWRSVLAWAGITASRPKPAAPASSPAVPAAALPVEVATLPKPAASVPAMQPHHCPAAPLSAPSSCVAPAPTPAAVPSACISKPSAPVGPSGPPPGPAAKAPLALPSSSPGPSPPPPTPATPETPATATPALPAAPAIPARPKSATSPAQAAAALLGPPPPRTDTPAAVPSLLGRPASTPCVPQAATLSSSPVLSE</sequence>
<feature type="compositionally biased region" description="Low complexity" evidence="1">
    <location>
        <begin position="987"/>
        <end position="997"/>
    </location>
</feature>
<feature type="compositionally biased region" description="Low complexity" evidence="1">
    <location>
        <begin position="1012"/>
        <end position="1045"/>
    </location>
</feature>
<evidence type="ECO:0000256" key="1">
    <source>
        <dbReference type="SAM" id="MobiDB-lite"/>
    </source>
</evidence>
<protein>
    <recommendedName>
        <fullName evidence="4">EF-hand domain-containing protein</fullName>
    </recommendedName>
</protein>
<gene>
    <name evidence="2" type="ORF">AK812_SmicGene26075</name>
</gene>
<feature type="compositionally biased region" description="Polar residues" evidence="1">
    <location>
        <begin position="1075"/>
        <end position="1085"/>
    </location>
</feature>
<dbReference type="PANTHER" id="PTHR12460">
    <property type="entry name" value="CYCLIN-DEPENDENT KINASE INHIBITOR-RELATED PROTEIN"/>
    <property type="match status" value="1"/>
</dbReference>
<feature type="compositionally biased region" description="Pro residues" evidence="1">
    <location>
        <begin position="998"/>
        <end position="1011"/>
    </location>
</feature>
<reference evidence="2 3" key="1">
    <citation type="submission" date="2016-02" db="EMBL/GenBank/DDBJ databases">
        <title>Genome analysis of coral dinoflagellate symbionts highlights evolutionary adaptations to a symbiotic lifestyle.</title>
        <authorList>
            <person name="Aranda M."/>
            <person name="Li Y."/>
            <person name="Liew Y.J."/>
            <person name="Baumgarten S."/>
            <person name="Simakov O."/>
            <person name="Wilson M."/>
            <person name="Piel J."/>
            <person name="Ashoor H."/>
            <person name="Bougouffa S."/>
            <person name="Bajic V.B."/>
            <person name="Ryu T."/>
            <person name="Ravasi T."/>
            <person name="Bayer T."/>
            <person name="Micklem G."/>
            <person name="Kim H."/>
            <person name="Bhak J."/>
            <person name="Lajeunesse T.C."/>
            <person name="Voolstra C.R."/>
        </authorList>
    </citation>
    <scope>NUCLEOTIDE SEQUENCE [LARGE SCALE GENOMIC DNA]</scope>
    <source>
        <strain evidence="2 3">CCMP2467</strain>
    </source>
</reference>
<evidence type="ECO:0000313" key="3">
    <source>
        <dbReference type="Proteomes" id="UP000186817"/>
    </source>
</evidence>
<dbReference type="GO" id="GO:0000993">
    <property type="term" value="F:RNA polymerase II complex binding"/>
    <property type="evidence" value="ECO:0007669"/>
    <property type="project" value="TreeGrafter"/>
</dbReference>
<dbReference type="EMBL" id="LSRX01000634">
    <property type="protein sequence ID" value="OLP92148.1"/>
    <property type="molecule type" value="Genomic_DNA"/>
</dbReference>
<dbReference type="AlphaFoldDB" id="A0A1Q9DAH6"/>
<accession>A0A1Q9DAH6</accession>
<proteinExistence type="predicted"/>
<dbReference type="GO" id="GO:0031124">
    <property type="term" value="P:mRNA 3'-end processing"/>
    <property type="evidence" value="ECO:0007669"/>
    <property type="project" value="TreeGrafter"/>
</dbReference>
<name>A0A1Q9DAH6_SYMMI</name>
<dbReference type="PROSITE" id="PS00018">
    <property type="entry name" value="EF_HAND_1"/>
    <property type="match status" value="1"/>
</dbReference>